<dbReference type="AlphaFoldDB" id="A0A3Q9ILG6"/>
<dbReference type="OrthoDB" id="9765571at2"/>
<protein>
    <recommendedName>
        <fullName evidence="4">Transporter</fullName>
    </recommendedName>
</protein>
<keyword evidence="1" id="KW-0732">Signal</keyword>
<feature type="signal peptide" evidence="1">
    <location>
        <begin position="1"/>
        <end position="19"/>
    </location>
</feature>
<name>A0A3Q9ILG6_9BACT</name>
<gene>
    <name evidence="2" type="ORF">D8S85_01230</name>
</gene>
<reference evidence="2 3" key="1">
    <citation type="submission" date="2018-10" db="EMBL/GenBank/DDBJ databases">
        <title>Butyricimonas faecalis sp. nov., isolated from human faeces and emended description of the genus Butyricimonas.</title>
        <authorList>
            <person name="Le Roy T."/>
            <person name="Van der Smissen P."/>
            <person name="Paquot A."/>
            <person name="Delzenne N."/>
            <person name="Muccioli G."/>
            <person name="Collet J.-F."/>
            <person name="Cani P.D."/>
        </authorList>
    </citation>
    <scope>NUCLEOTIDE SEQUENCE [LARGE SCALE GENOMIC DNA]</scope>
    <source>
        <strain evidence="2 3">H184</strain>
    </source>
</reference>
<sequence length="497" mass="55737">MKIVCILTLMLFFSLFASAQNEEDAIRFSRIFPFGTARSAAMGGAFGALGGDLSTLSTNPGGIGVFRKSEASFTSMLDFAHAKTGKFDYEKNMYLLGDLGFVLSFTPMSDKWKNVNIGFNYTNLNNFNKNIYQGNFISKGSSLIDVWKAEADGKPTSDLNPFTTRLAYDAYLLNLPEGSKDNIYDIPINNTHSVEELKYTKERGYQAEYAISAGANYDDKFYFGATLGIQSLHFKSYSHYTEWVVGDGIDSKLKGFTFDQDFTTSGTGVNFKFGMIYRPIPAIRIGAAIHTPTYYNLDAYAMNWVSSEFVELPFEGADLGNDLKYGMYQEADYSYKLKTPWRVIGSLATVLGQRAIISADYEYIDYTSAKFTNSGSGNEYVATNDAIKTIYKSTHNFRFGAEYRFNSLFCARGGYAYSASPYTKGEMNEKNNVQTITGGLGLNFGVFYADLAYLHKNSKLNGLFYYYETSKGEVIESPEFQTKFKDNEFRLTLGIRF</sequence>
<feature type="chain" id="PRO_5018631689" description="Transporter" evidence="1">
    <location>
        <begin position="20"/>
        <end position="497"/>
    </location>
</feature>
<dbReference type="Proteomes" id="UP000270673">
    <property type="component" value="Chromosome"/>
</dbReference>
<evidence type="ECO:0000313" key="2">
    <source>
        <dbReference type="EMBL" id="AZS28309.1"/>
    </source>
</evidence>
<evidence type="ECO:0008006" key="4">
    <source>
        <dbReference type="Google" id="ProtNLM"/>
    </source>
</evidence>
<organism evidence="2 3">
    <name type="scientific">Butyricimonas faecalis</name>
    <dbReference type="NCBI Taxonomy" id="2093856"/>
    <lineage>
        <taxon>Bacteria</taxon>
        <taxon>Pseudomonadati</taxon>
        <taxon>Bacteroidota</taxon>
        <taxon>Bacteroidia</taxon>
        <taxon>Bacteroidales</taxon>
        <taxon>Odoribacteraceae</taxon>
        <taxon>Butyricimonas</taxon>
    </lineage>
</organism>
<dbReference type="SUPFAM" id="SSF56935">
    <property type="entry name" value="Porins"/>
    <property type="match status" value="1"/>
</dbReference>
<evidence type="ECO:0000313" key="3">
    <source>
        <dbReference type="Proteomes" id="UP000270673"/>
    </source>
</evidence>
<proteinExistence type="predicted"/>
<keyword evidence="3" id="KW-1185">Reference proteome</keyword>
<dbReference type="Gene3D" id="2.40.160.60">
    <property type="entry name" value="Outer membrane protein transport protein (OMPP1/FadL/TodX)"/>
    <property type="match status" value="1"/>
</dbReference>
<dbReference type="KEGG" id="buy:D8S85_01230"/>
<accession>A0A3Q9ILG6</accession>
<evidence type="ECO:0000256" key="1">
    <source>
        <dbReference type="SAM" id="SignalP"/>
    </source>
</evidence>
<dbReference type="EMBL" id="CP032819">
    <property type="protein sequence ID" value="AZS28309.1"/>
    <property type="molecule type" value="Genomic_DNA"/>
</dbReference>
<dbReference type="RefSeq" id="WP_127074721.1">
    <property type="nucleotide sequence ID" value="NZ_CP032819.1"/>
</dbReference>